<dbReference type="Gene3D" id="3.20.20.80">
    <property type="entry name" value="Glycosidases"/>
    <property type="match status" value="1"/>
</dbReference>
<dbReference type="EMBL" id="LYPA01000056">
    <property type="protein sequence ID" value="OBR65500.1"/>
    <property type="molecule type" value="Genomic_DNA"/>
</dbReference>
<dbReference type="SUPFAM" id="SSF51445">
    <property type="entry name" value="(Trans)glycosidases"/>
    <property type="match status" value="1"/>
</dbReference>
<sequence>MEYAISVRNATKAIYPSSLKMNGSNPQGDRISFTNYYMEWNGKPFIAICGEYHYARYDEKGWDLEIGKMKMSGINVVATYIFWNHHEETEGSFNWSGNRDLRRFVELCAKRGLHVILRVGPFCHGEVRNGGLPDWLFGQTFEVRSNDEGYLSYVRRLYGEIGKQVEGLMFKDGGPVIGIQLENELNAASAPWEMTTKQGDEYLGGGASGEEGIRHMRYLKTMAEEAGLVTPIYTSTGWDNAPLLEDEVLPLYGGYAYTPWSVTAEQPDQQPTGEYVFQDYHNDDASKNRFTPPYPREKYPFACCEMGGGMQTWYLARFQVEPESVSAMTMMKLAGGCNFVGYYMFHGGTNPMGETGYLNENTTPRFSYDFQAPIGEFGQIRPSNDLLRPLHYFLQSFGGRLAPLATVLPDNALDITPENNENLRYAIRTDGKSGFLFINNYQDHVEMPRHENVKFALDTTAGKIVFPPRKGLTIEPGASLMLPFRFDLGGAMLLAASCQPVTEVKGADTDTYFFRAPASQAAELLLDTATFSELSVENGMAGQGSDGVMIVTTIPGKSAQIQFKAPGGRIIRVYVMTETEAAGMWQSELGGERCVIFSDAAIVMNEEGVSFISEGRSEFQCRVYDAPGHSSLKLAPKSEGAVADIEKQGWFSQYSFKLPAYEVEMELQPLQEHKVALSFPTGLPQGAYDVLLHIDYTGNVGYAFSDGKLLHDHFYNGKPWELGLSHIRGNMRDNTLVLQTTPLRKGKVTIAKDAAMAVSRQFEGEEIAAIHGVKAEPIYRLDCSIATS</sequence>
<keyword evidence="5" id="KW-1185">Reference proteome</keyword>
<dbReference type="RefSeq" id="WP_068683212.1">
    <property type="nucleotide sequence ID" value="NZ_LYPA01000056.1"/>
</dbReference>
<dbReference type="InterPro" id="IPR001944">
    <property type="entry name" value="Glycoside_Hdrlase_35"/>
</dbReference>
<dbReference type="Pfam" id="PF01301">
    <property type="entry name" value="Glyco_hydro_35"/>
    <property type="match status" value="2"/>
</dbReference>
<dbReference type="InterPro" id="IPR037110">
    <property type="entry name" value="Betagal_dom2_sf"/>
</dbReference>
<reference evidence="4 5" key="1">
    <citation type="submission" date="2016-05" db="EMBL/GenBank/DDBJ databases">
        <title>Paenibacillus oryzae. sp. nov., isolated from the rice root.</title>
        <authorList>
            <person name="Zhang J."/>
            <person name="Zhang X."/>
        </authorList>
    </citation>
    <scope>NUCLEOTIDE SEQUENCE [LARGE SCALE GENOMIC DNA]</scope>
    <source>
        <strain evidence="4 5">1DrF-4</strain>
    </source>
</reference>
<name>A0A1A5YJC9_9BACL</name>
<accession>A0A1A5YJC9</accession>
<protein>
    <recommendedName>
        <fullName evidence="3">Glycoside hydrolase 35 catalytic domain-containing protein</fullName>
    </recommendedName>
</protein>
<dbReference type="InterPro" id="IPR031330">
    <property type="entry name" value="Gly_Hdrlase_35_cat"/>
</dbReference>
<dbReference type="InterPro" id="IPR017853">
    <property type="entry name" value="GH"/>
</dbReference>
<evidence type="ECO:0000313" key="4">
    <source>
        <dbReference type="EMBL" id="OBR65500.1"/>
    </source>
</evidence>
<dbReference type="OrthoDB" id="9813184at2"/>
<comment type="caution">
    <text evidence="4">The sequence shown here is derived from an EMBL/GenBank/DDBJ whole genome shotgun (WGS) entry which is preliminary data.</text>
</comment>
<evidence type="ECO:0000259" key="3">
    <source>
        <dbReference type="Pfam" id="PF01301"/>
    </source>
</evidence>
<dbReference type="GO" id="GO:0004553">
    <property type="term" value="F:hydrolase activity, hydrolyzing O-glycosyl compounds"/>
    <property type="evidence" value="ECO:0007669"/>
    <property type="project" value="InterPro"/>
</dbReference>
<feature type="domain" description="Glycoside hydrolase 35 catalytic" evidence="3">
    <location>
        <begin position="259"/>
        <end position="390"/>
    </location>
</feature>
<dbReference type="STRING" id="1844972.A7K91_10635"/>
<proteinExistence type="inferred from homology"/>
<dbReference type="AlphaFoldDB" id="A0A1A5YJC9"/>
<dbReference type="PRINTS" id="PR00742">
    <property type="entry name" value="GLHYDRLASE35"/>
</dbReference>
<dbReference type="PANTHER" id="PTHR23421">
    <property type="entry name" value="BETA-GALACTOSIDASE RELATED"/>
    <property type="match status" value="1"/>
</dbReference>
<evidence type="ECO:0000313" key="5">
    <source>
        <dbReference type="Proteomes" id="UP000092024"/>
    </source>
</evidence>
<dbReference type="GO" id="GO:0005975">
    <property type="term" value="P:carbohydrate metabolic process"/>
    <property type="evidence" value="ECO:0007669"/>
    <property type="project" value="InterPro"/>
</dbReference>
<comment type="similarity">
    <text evidence="1 2">Belongs to the glycosyl hydrolase 35 family.</text>
</comment>
<evidence type="ECO:0000256" key="1">
    <source>
        <dbReference type="ARBA" id="ARBA00009809"/>
    </source>
</evidence>
<feature type="domain" description="Glycoside hydrolase 35 catalytic" evidence="3">
    <location>
        <begin position="40"/>
        <end position="190"/>
    </location>
</feature>
<dbReference type="Gene3D" id="2.102.20.10">
    <property type="entry name" value="Beta-galactosidase, domain 2"/>
    <property type="match status" value="1"/>
</dbReference>
<gene>
    <name evidence="4" type="ORF">A7K91_10635</name>
</gene>
<organism evidence="4 5">
    <name type="scientific">Paenibacillus oryzae</name>
    <dbReference type="NCBI Taxonomy" id="1844972"/>
    <lineage>
        <taxon>Bacteria</taxon>
        <taxon>Bacillati</taxon>
        <taxon>Bacillota</taxon>
        <taxon>Bacilli</taxon>
        <taxon>Bacillales</taxon>
        <taxon>Paenibacillaceae</taxon>
        <taxon>Paenibacillus</taxon>
    </lineage>
</organism>
<evidence type="ECO:0000256" key="2">
    <source>
        <dbReference type="RuleBase" id="RU003679"/>
    </source>
</evidence>
<dbReference type="Proteomes" id="UP000092024">
    <property type="component" value="Unassembled WGS sequence"/>
</dbReference>